<proteinExistence type="inferred from homology"/>
<dbReference type="EMBL" id="JANPWE010000002">
    <property type="protein sequence ID" value="MCR6545034.1"/>
    <property type="molecule type" value="Genomic_DNA"/>
</dbReference>
<evidence type="ECO:0000313" key="10">
    <source>
        <dbReference type="Proteomes" id="UP001524944"/>
    </source>
</evidence>
<keyword evidence="6 7" id="KW-0472">Membrane</keyword>
<evidence type="ECO:0000256" key="5">
    <source>
        <dbReference type="ARBA" id="ARBA00022989"/>
    </source>
</evidence>
<dbReference type="Proteomes" id="UP001524944">
    <property type="component" value="Unassembled WGS sequence"/>
</dbReference>
<protein>
    <submittedName>
        <fullName evidence="9">ABC transporter permease</fullName>
    </submittedName>
</protein>
<evidence type="ECO:0000313" key="9">
    <source>
        <dbReference type="EMBL" id="MCR6545034.1"/>
    </source>
</evidence>
<dbReference type="InterPro" id="IPR035906">
    <property type="entry name" value="MetI-like_sf"/>
</dbReference>
<organism evidence="9 10">
    <name type="scientific">Dehalobacterium formicoaceticum</name>
    <dbReference type="NCBI Taxonomy" id="51515"/>
    <lineage>
        <taxon>Bacteria</taxon>
        <taxon>Bacillati</taxon>
        <taxon>Bacillota</taxon>
        <taxon>Clostridia</taxon>
        <taxon>Eubacteriales</taxon>
        <taxon>Peptococcaceae</taxon>
        <taxon>Dehalobacterium</taxon>
    </lineage>
</organism>
<evidence type="ECO:0000256" key="3">
    <source>
        <dbReference type="ARBA" id="ARBA00022475"/>
    </source>
</evidence>
<dbReference type="InterPro" id="IPR000515">
    <property type="entry name" value="MetI-like"/>
</dbReference>
<dbReference type="PROSITE" id="PS50928">
    <property type="entry name" value="ABC_TM1"/>
    <property type="match status" value="1"/>
</dbReference>
<dbReference type="Gene3D" id="1.10.3720.10">
    <property type="entry name" value="MetI-like"/>
    <property type="match status" value="1"/>
</dbReference>
<feature type="transmembrane region" description="Helical" evidence="7">
    <location>
        <begin position="233"/>
        <end position="252"/>
    </location>
</feature>
<keyword evidence="3" id="KW-1003">Cell membrane</keyword>
<feature type="transmembrane region" description="Helical" evidence="7">
    <location>
        <begin position="272"/>
        <end position="298"/>
    </location>
</feature>
<evidence type="ECO:0000256" key="4">
    <source>
        <dbReference type="ARBA" id="ARBA00022692"/>
    </source>
</evidence>
<evidence type="ECO:0000256" key="2">
    <source>
        <dbReference type="ARBA" id="ARBA00022448"/>
    </source>
</evidence>
<comment type="caution">
    <text evidence="9">The sequence shown here is derived from an EMBL/GenBank/DDBJ whole genome shotgun (WGS) entry which is preliminary data.</text>
</comment>
<dbReference type="PANTHER" id="PTHR30465">
    <property type="entry name" value="INNER MEMBRANE ABC TRANSPORTER"/>
    <property type="match status" value="1"/>
</dbReference>
<keyword evidence="10" id="KW-1185">Reference proteome</keyword>
<dbReference type="PANTHER" id="PTHR30465:SF93">
    <property type="entry name" value="OLIGOPEPTIDE TRANSPORT SYSTEM PERMEASE PROTEIN OPPB"/>
    <property type="match status" value="1"/>
</dbReference>
<keyword evidence="4 7" id="KW-0812">Transmembrane</keyword>
<evidence type="ECO:0000256" key="7">
    <source>
        <dbReference type="RuleBase" id="RU363032"/>
    </source>
</evidence>
<dbReference type="Pfam" id="PF00528">
    <property type="entry name" value="BPD_transp_1"/>
    <property type="match status" value="1"/>
</dbReference>
<dbReference type="InterPro" id="IPR045621">
    <property type="entry name" value="BPD_transp_1_N"/>
</dbReference>
<feature type="transmembrane region" description="Helical" evidence="7">
    <location>
        <begin position="172"/>
        <end position="191"/>
    </location>
</feature>
<evidence type="ECO:0000256" key="6">
    <source>
        <dbReference type="ARBA" id="ARBA00023136"/>
    </source>
</evidence>
<sequence>MAHYLLRRILSMVLTMFFIISLTFFMMQGIPGGPFDQNKKLPPGIEENINEKYHLDDPLFVQYQDYLGDALRFDFGPSFRYQSRTVNDIIKEGFPVSALLGSAAILIALLLGFILGIISALYPNKFPDYSAMIIATFGFSVPGFVMASILMYVFAYRLGWFPAAMWGTWHHLVLPALSLSFFPMAVITRLVKSSFLEVLQMDYIRTAKAKGLSRGRILCHHTLRNALTPLNTYFAPLIATTLTGSFVIEHIFNIPGLGRYFVTGVLNRDYTLIMGTTVFFSWVFMLMNLLSDLFYVLIDPRVRLMEQKR</sequence>
<keyword evidence="5 7" id="KW-1133">Transmembrane helix</keyword>
<comment type="similarity">
    <text evidence="7">Belongs to the binding-protein-dependent transport system permease family.</text>
</comment>
<comment type="subcellular location">
    <subcellularLocation>
        <location evidence="1 7">Cell membrane</location>
        <topology evidence="1 7">Multi-pass membrane protein</topology>
    </subcellularLocation>
</comment>
<evidence type="ECO:0000256" key="1">
    <source>
        <dbReference type="ARBA" id="ARBA00004651"/>
    </source>
</evidence>
<feature type="transmembrane region" description="Helical" evidence="7">
    <location>
        <begin position="9"/>
        <end position="30"/>
    </location>
</feature>
<gene>
    <name evidence="9" type="ORF">NVS47_05820</name>
</gene>
<feature type="transmembrane region" description="Helical" evidence="7">
    <location>
        <begin position="129"/>
        <end position="152"/>
    </location>
</feature>
<accession>A0ABT1Y537</accession>
<dbReference type="CDD" id="cd06261">
    <property type="entry name" value="TM_PBP2"/>
    <property type="match status" value="1"/>
</dbReference>
<evidence type="ECO:0000259" key="8">
    <source>
        <dbReference type="PROSITE" id="PS50928"/>
    </source>
</evidence>
<dbReference type="SUPFAM" id="SSF161098">
    <property type="entry name" value="MetI-like"/>
    <property type="match status" value="1"/>
</dbReference>
<name>A0ABT1Y537_9FIRM</name>
<feature type="transmembrane region" description="Helical" evidence="7">
    <location>
        <begin position="98"/>
        <end position="122"/>
    </location>
</feature>
<reference evidence="9 10" key="1">
    <citation type="submission" date="2022-08" db="EMBL/GenBank/DDBJ databases">
        <title>Proteogenomics of the novel Dehalobacterium formicoaceticum strain EZ94 highlights a key role of methyltransferases during anaerobic dichloromethane degradation.</title>
        <authorList>
            <person name="Wasmund K."/>
        </authorList>
    </citation>
    <scope>NUCLEOTIDE SEQUENCE [LARGE SCALE GENOMIC DNA]</scope>
    <source>
        <strain evidence="9 10">EZ94</strain>
    </source>
</reference>
<dbReference type="RefSeq" id="WP_257912644.1">
    <property type="nucleotide sequence ID" value="NZ_JANPWE010000002.1"/>
</dbReference>
<dbReference type="Pfam" id="PF19300">
    <property type="entry name" value="BPD_transp_1_N"/>
    <property type="match status" value="1"/>
</dbReference>
<feature type="domain" description="ABC transmembrane type-1" evidence="8">
    <location>
        <begin position="94"/>
        <end position="291"/>
    </location>
</feature>
<keyword evidence="2 7" id="KW-0813">Transport</keyword>